<evidence type="ECO:0000313" key="12">
    <source>
        <dbReference type="EMBL" id="EYE87277.1"/>
    </source>
</evidence>
<feature type="transmembrane region" description="Helical" evidence="9">
    <location>
        <begin position="16"/>
        <end position="38"/>
    </location>
</feature>
<organism evidence="12 13">
    <name type="scientific">Fervidicella metallireducens AeB</name>
    <dbReference type="NCBI Taxonomy" id="1403537"/>
    <lineage>
        <taxon>Bacteria</taxon>
        <taxon>Bacillati</taxon>
        <taxon>Bacillota</taxon>
        <taxon>Clostridia</taxon>
        <taxon>Eubacteriales</taxon>
        <taxon>Clostridiaceae</taxon>
        <taxon>Fervidicella</taxon>
    </lineage>
</organism>
<evidence type="ECO:0000256" key="5">
    <source>
        <dbReference type="ARBA" id="ARBA00022741"/>
    </source>
</evidence>
<keyword evidence="7 9" id="KW-1133">Transmembrane helix</keyword>
<keyword evidence="4 9" id="KW-0812">Transmembrane</keyword>
<dbReference type="AlphaFoldDB" id="A0A017RRJ8"/>
<keyword evidence="3" id="KW-1003">Cell membrane</keyword>
<dbReference type="PROSITE" id="PS50893">
    <property type="entry name" value="ABC_TRANSPORTER_2"/>
    <property type="match status" value="1"/>
</dbReference>
<keyword evidence="5" id="KW-0547">Nucleotide-binding</keyword>
<dbReference type="PANTHER" id="PTHR43394">
    <property type="entry name" value="ATP-DEPENDENT PERMEASE MDL1, MITOCHONDRIAL"/>
    <property type="match status" value="1"/>
</dbReference>
<dbReference type="FunFam" id="3.40.50.300:FF:000221">
    <property type="entry name" value="Multidrug ABC transporter ATP-binding protein"/>
    <property type="match status" value="1"/>
</dbReference>
<dbReference type="GO" id="GO:0015421">
    <property type="term" value="F:ABC-type oligopeptide transporter activity"/>
    <property type="evidence" value="ECO:0007669"/>
    <property type="project" value="TreeGrafter"/>
</dbReference>
<dbReference type="EMBL" id="AZQP01000075">
    <property type="protein sequence ID" value="EYE87277.1"/>
    <property type="molecule type" value="Genomic_DNA"/>
</dbReference>
<evidence type="ECO:0000256" key="7">
    <source>
        <dbReference type="ARBA" id="ARBA00022989"/>
    </source>
</evidence>
<comment type="caution">
    <text evidence="12">The sequence shown here is derived from an EMBL/GenBank/DDBJ whole genome shotgun (WGS) entry which is preliminary data.</text>
</comment>
<keyword evidence="13" id="KW-1185">Reference proteome</keyword>
<dbReference type="Pfam" id="PF00005">
    <property type="entry name" value="ABC_tran"/>
    <property type="match status" value="1"/>
</dbReference>
<evidence type="ECO:0000256" key="3">
    <source>
        <dbReference type="ARBA" id="ARBA00022475"/>
    </source>
</evidence>
<dbReference type="OrthoDB" id="9762778at2"/>
<sequence length="604" mass="68128">MKKIKLIWKLMKGNRLIYLASILSIALATFFSILIPLVTKTIIDSIIGNGSSSSSNIINSMIEYCGGREFLSNNLWICSLLIVLLTALNGLFLYLKGRFSSKAAESTAMNTREKLFNHIQRLPYDYHVKASTGDLIQRCTSDVETIRSFLAVQFVEIGRAIFMVTLVSIIMFSLNVKLALVAMTAVPIIFTFAFIFFKKVQKIFLQCDESEGRLSSVIQENLTGIRVVRAFAMQKFEMDKFNKKNREFKNLVYKLIKLLALYWSISDALCLLQIGAILLYGSVLSSKGIISLGTLVVFTTYEGMLLWPVRQMGRILTDMGKSFVAATRIFEILDEPTEIMIENSLQPKISGEIEFKNLSFEYEEGKPVLRNLTFKVKKGQTVAILGPTGSGKTTLINLLLRLYDYKKGSIKIDGIELKEIDRKWIRQNVGIASQEPFLFSKTIEDNVKLGSEKASIYDVHEACKIASIHDNIQEFEKGYETMVGEKGVTLSGGQKQRLTIARTVITDYPILIFDDSLSAVDAETDASIRSALRKRSKNVTTFIISHRISTIRRADLILVLEKGKISQMGTHKKLVNQDGLYKRVWEIQNSFEKEIEEDTNESAS</sequence>
<dbReference type="GO" id="GO:0005886">
    <property type="term" value="C:plasma membrane"/>
    <property type="evidence" value="ECO:0007669"/>
    <property type="project" value="UniProtKB-SubCell"/>
</dbReference>
<dbReference type="SMART" id="SM00382">
    <property type="entry name" value="AAA"/>
    <property type="match status" value="1"/>
</dbReference>
<feature type="transmembrane region" description="Helical" evidence="9">
    <location>
        <begin position="178"/>
        <end position="197"/>
    </location>
</feature>
<evidence type="ECO:0000256" key="2">
    <source>
        <dbReference type="ARBA" id="ARBA00022448"/>
    </source>
</evidence>
<feature type="transmembrane region" description="Helical" evidence="9">
    <location>
        <begin position="74"/>
        <end position="95"/>
    </location>
</feature>
<keyword evidence="2" id="KW-0813">Transport</keyword>
<dbReference type="SUPFAM" id="SSF90123">
    <property type="entry name" value="ABC transporter transmembrane region"/>
    <property type="match status" value="1"/>
</dbReference>
<dbReference type="Proteomes" id="UP000019681">
    <property type="component" value="Unassembled WGS sequence"/>
</dbReference>
<protein>
    <submittedName>
        <fullName evidence="12">ABC transporter</fullName>
    </submittedName>
</protein>
<evidence type="ECO:0000259" key="11">
    <source>
        <dbReference type="PROSITE" id="PS50929"/>
    </source>
</evidence>
<evidence type="ECO:0000256" key="9">
    <source>
        <dbReference type="SAM" id="Phobius"/>
    </source>
</evidence>
<dbReference type="GO" id="GO:0005524">
    <property type="term" value="F:ATP binding"/>
    <property type="evidence" value="ECO:0007669"/>
    <property type="project" value="UniProtKB-KW"/>
</dbReference>
<dbReference type="SUPFAM" id="SSF52540">
    <property type="entry name" value="P-loop containing nucleoside triphosphate hydrolases"/>
    <property type="match status" value="1"/>
</dbReference>
<name>A0A017RRJ8_9CLOT</name>
<feature type="domain" description="ABC transmembrane type-1" evidence="11">
    <location>
        <begin position="19"/>
        <end position="321"/>
    </location>
</feature>
<dbReference type="RefSeq" id="WP_035381698.1">
    <property type="nucleotide sequence ID" value="NZ_AZQP01000075.1"/>
</dbReference>
<dbReference type="InterPro" id="IPR003593">
    <property type="entry name" value="AAA+_ATPase"/>
</dbReference>
<gene>
    <name evidence="12" type="ORF">Q428_14145</name>
</gene>
<evidence type="ECO:0000259" key="10">
    <source>
        <dbReference type="PROSITE" id="PS50893"/>
    </source>
</evidence>
<feature type="transmembrane region" description="Helical" evidence="9">
    <location>
        <begin position="259"/>
        <end position="283"/>
    </location>
</feature>
<dbReference type="PROSITE" id="PS00211">
    <property type="entry name" value="ABC_TRANSPORTER_1"/>
    <property type="match status" value="1"/>
</dbReference>
<dbReference type="Gene3D" id="1.20.1560.10">
    <property type="entry name" value="ABC transporter type 1, transmembrane domain"/>
    <property type="match status" value="1"/>
</dbReference>
<keyword evidence="8 9" id="KW-0472">Membrane</keyword>
<evidence type="ECO:0000256" key="6">
    <source>
        <dbReference type="ARBA" id="ARBA00022840"/>
    </source>
</evidence>
<evidence type="ECO:0000313" key="13">
    <source>
        <dbReference type="Proteomes" id="UP000019681"/>
    </source>
</evidence>
<keyword evidence="6" id="KW-0067">ATP-binding</keyword>
<dbReference type="InterPro" id="IPR003439">
    <property type="entry name" value="ABC_transporter-like_ATP-bd"/>
</dbReference>
<reference evidence="12 13" key="1">
    <citation type="journal article" date="2014" name="Genome Announc.">
        <title>Draft Genome Sequence of Fervidicella metallireducens Strain AeBT, an Iron-Reducing Thermoanaerobe from the Great Artesian Basin.</title>
        <authorList>
            <person name="Patel B.K."/>
        </authorList>
    </citation>
    <scope>NUCLEOTIDE SEQUENCE [LARGE SCALE GENOMIC DNA]</scope>
    <source>
        <strain evidence="12 13">AeB</strain>
    </source>
</reference>
<dbReference type="InterPro" id="IPR039421">
    <property type="entry name" value="Type_1_exporter"/>
</dbReference>
<accession>A0A017RRJ8</accession>
<dbReference type="GO" id="GO:0016887">
    <property type="term" value="F:ATP hydrolysis activity"/>
    <property type="evidence" value="ECO:0007669"/>
    <property type="project" value="InterPro"/>
</dbReference>
<dbReference type="Pfam" id="PF00664">
    <property type="entry name" value="ABC_membrane"/>
    <property type="match status" value="1"/>
</dbReference>
<dbReference type="PANTHER" id="PTHR43394:SF1">
    <property type="entry name" value="ATP-BINDING CASSETTE SUB-FAMILY B MEMBER 10, MITOCHONDRIAL"/>
    <property type="match status" value="1"/>
</dbReference>
<dbReference type="InterPro" id="IPR036640">
    <property type="entry name" value="ABC1_TM_sf"/>
</dbReference>
<dbReference type="CDD" id="cd18542">
    <property type="entry name" value="ABC_6TM_YknU_like"/>
    <property type="match status" value="1"/>
</dbReference>
<dbReference type="Gene3D" id="3.40.50.300">
    <property type="entry name" value="P-loop containing nucleotide triphosphate hydrolases"/>
    <property type="match status" value="1"/>
</dbReference>
<dbReference type="PROSITE" id="PS50929">
    <property type="entry name" value="ABC_TM1F"/>
    <property type="match status" value="1"/>
</dbReference>
<evidence type="ECO:0000256" key="1">
    <source>
        <dbReference type="ARBA" id="ARBA00004651"/>
    </source>
</evidence>
<dbReference type="InterPro" id="IPR027417">
    <property type="entry name" value="P-loop_NTPase"/>
</dbReference>
<evidence type="ECO:0000256" key="4">
    <source>
        <dbReference type="ARBA" id="ARBA00022692"/>
    </source>
</evidence>
<proteinExistence type="predicted"/>
<dbReference type="InterPro" id="IPR017871">
    <property type="entry name" value="ABC_transporter-like_CS"/>
</dbReference>
<feature type="domain" description="ABC transporter" evidence="10">
    <location>
        <begin position="353"/>
        <end position="587"/>
    </location>
</feature>
<evidence type="ECO:0000256" key="8">
    <source>
        <dbReference type="ARBA" id="ARBA00023136"/>
    </source>
</evidence>
<dbReference type="InterPro" id="IPR011527">
    <property type="entry name" value="ABC1_TM_dom"/>
</dbReference>
<comment type="subcellular location">
    <subcellularLocation>
        <location evidence="1">Cell membrane</location>
        <topology evidence="1">Multi-pass membrane protein</topology>
    </subcellularLocation>
</comment>
<feature type="transmembrane region" description="Helical" evidence="9">
    <location>
        <begin position="148"/>
        <end position="172"/>
    </location>
</feature>
<feature type="transmembrane region" description="Helical" evidence="9">
    <location>
        <begin position="289"/>
        <end position="309"/>
    </location>
</feature>
<dbReference type="STRING" id="1403537.Q428_14145"/>